<dbReference type="OrthoDB" id="408743at2759"/>
<feature type="domain" description="TauD/TfdA-like" evidence="2">
    <location>
        <begin position="122"/>
        <end position="400"/>
    </location>
</feature>
<comment type="caution">
    <text evidence="3">The sequence shown here is derived from an EMBL/GenBank/DDBJ whole genome shotgun (WGS) entry which is preliminary data.</text>
</comment>
<accession>W7U3A1</accession>
<reference evidence="3 4" key="1">
    <citation type="journal article" date="2014" name="Mol. Plant">
        <title>Chromosome Scale Genome Assembly and Transcriptome Profiling of Nannochloropsis gaditana in Nitrogen Depletion.</title>
        <authorList>
            <person name="Corteggiani Carpinelli E."/>
            <person name="Telatin A."/>
            <person name="Vitulo N."/>
            <person name="Forcato C."/>
            <person name="D'Angelo M."/>
            <person name="Schiavon R."/>
            <person name="Vezzi A."/>
            <person name="Giacometti G.M."/>
            <person name="Morosinotto T."/>
            <person name="Valle G."/>
        </authorList>
    </citation>
    <scope>NUCLEOTIDE SEQUENCE [LARGE SCALE GENOMIC DNA]</scope>
    <source>
        <strain evidence="3 4">B-31</strain>
    </source>
</reference>
<dbReference type="Pfam" id="PF02668">
    <property type="entry name" value="TauD"/>
    <property type="match status" value="1"/>
</dbReference>
<name>W7U3A1_9STRA</name>
<dbReference type="AlphaFoldDB" id="W7U3A1"/>
<keyword evidence="4" id="KW-1185">Reference proteome</keyword>
<dbReference type="Proteomes" id="UP000019335">
    <property type="component" value="Chromosome 7"/>
</dbReference>
<gene>
    <name evidence="3" type="ORF">Naga_100010g48</name>
</gene>
<proteinExistence type="predicted"/>
<dbReference type="Gene3D" id="3.60.130.10">
    <property type="entry name" value="Clavaminate synthase-like"/>
    <property type="match status" value="1"/>
</dbReference>
<evidence type="ECO:0000313" key="4">
    <source>
        <dbReference type="Proteomes" id="UP000019335"/>
    </source>
</evidence>
<dbReference type="PANTHER" id="PTHR10696">
    <property type="entry name" value="GAMMA-BUTYROBETAINE HYDROXYLASE-RELATED"/>
    <property type="match status" value="1"/>
</dbReference>
<dbReference type="InterPro" id="IPR042098">
    <property type="entry name" value="TauD-like_sf"/>
</dbReference>
<organism evidence="3 4">
    <name type="scientific">Nannochloropsis gaditana</name>
    <dbReference type="NCBI Taxonomy" id="72520"/>
    <lineage>
        <taxon>Eukaryota</taxon>
        <taxon>Sar</taxon>
        <taxon>Stramenopiles</taxon>
        <taxon>Ochrophyta</taxon>
        <taxon>Eustigmatophyceae</taxon>
        <taxon>Eustigmatales</taxon>
        <taxon>Monodopsidaceae</taxon>
        <taxon>Nannochloropsis</taxon>
    </lineage>
</organism>
<dbReference type="SUPFAM" id="SSF51197">
    <property type="entry name" value="Clavaminate synthase-like"/>
    <property type="match status" value="1"/>
</dbReference>
<protein>
    <submittedName>
        <fullName evidence="3">Clavaminate synthase-like protein</fullName>
    </submittedName>
</protein>
<dbReference type="GO" id="GO:0016491">
    <property type="term" value="F:oxidoreductase activity"/>
    <property type="evidence" value="ECO:0007669"/>
    <property type="project" value="UniProtKB-KW"/>
</dbReference>
<dbReference type="EMBL" id="AZIL01000517">
    <property type="protein sequence ID" value="EWM27159.1"/>
    <property type="molecule type" value="Genomic_DNA"/>
</dbReference>
<evidence type="ECO:0000313" key="3">
    <source>
        <dbReference type="EMBL" id="EWM27159.1"/>
    </source>
</evidence>
<dbReference type="PANTHER" id="PTHR10696:SF21">
    <property type="entry name" value="TAUD_TFDA-LIKE DOMAIN-CONTAINING PROTEIN"/>
    <property type="match status" value="1"/>
</dbReference>
<keyword evidence="1" id="KW-0560">Oxidoreductase</keyword>
<dbReference type="InterPro" id="IPR050411">
    <property type="entry name" value="AlphaKG_dependent_hydroxylases"/>
</dbReference>
<evidence type="ECO:0000259" key="2">
    <source>
        <dbReference type="Pfam" id="PF02668"/>
    </source>
</evidence>
<evidence type="ECO:0000256" key="1">
    <source>
        <dbReference type="ARBA" id="ARBA00023002"/>
    </source>
</evidence>
<sequence length="424" mass="47280">MHERITNCIPMLISVLSRFFPAASTGLAAPIMALIPTCKVVHCQLLLLLSTILFLPLAVSFQSTDTLQSSQASFPEDGAVVSIRIPEQKVFDGIEFPLVLGPNKKMNISEGTLQERLTKWVLASTPKLLDDLLLKHGAILFKGFHIDSPHHFNDIVETFGFENFPYVGGAAVRRQLAPRVFTTNESPPTEKIPFHHEMAQVPAFPDKVFFQCDMPSETGGETPVLPSWEICRRLEALHPEFIRKLEKGVRYIRVMPEEDDPSSAIGRGWKSTYATSDRSKVSNILKSLNYSGEWLPDGSLRTISPVLPAVRHDLGENRSGRKTFFNSVVAVFTGWNDSRNKGETAIEFADGSYLDPSLITVAGRLMEELAVAFPWCRGDFILIDNHTVMHSRRPFTGKRIVTASLAKALRAPLDELKKGPREEL</sequence>
<dbReference type="InterPro" id="IPR003819">
    <property type="entry name" value="TauD/TfdA-like"/>
</dbReference>